<reference evidence="2 3" key="1">
    <citation type="submission" date="2016-06" db="EMBL/GenBank/DDBJ databases">
        <authorList>
            <consortium name="Pathogen Informatics"/>
        </authorList>
    </citation>
    <scope>NUCLEOTIDE SEQUENCE [LARGE SCALE GENOMIC DNA]</scope>
</reference>
<evidence type="ECO:0000313" key="3">
    <source>
        <dbReference type="Proteomes" id="UP000243200"/>
    </source>
</evidence>
<name>A0A1C3KKA6_PLAOA</name>
<dbReference type="OrthoDB" id="10339606at2759"/>
<protein>
    <submittedName>
        <fullName evidence="2">Plasmodium vivax Vir protein, putative</fullName>
    </submittedName>
</protein>
<dbReference type="Pfam" id="PF05795">
    <property type="entry name" value="Plasmodium_Vir"/>
    <property type="match status" value="1"/>
</dbReference>
<accession>A0A1C3KKA6</accession>
<feature type="region of interest" description="Disordered" evidence="1">
    <location>
        <begin position="217"/>
        <end position="248"/>
    </location>
</feature>
<gene>
    <name evidence="2" type="primary">PowCR01_000210000</name>
    <name evidence="2" type="ORF">POWCR01_000210000</name>
</gene>
<sequence>MASEDDNNLNLSSNTFYHELDDTYVYAENDERCEKLRKHSGKYTNAALLCMGLKGNLKNYDKLNISQKMINYKCNYLNLWAYDRFSKLEEKEQMNTKISILTIWGESEKHKKEECISAQFATYSKSTPHITEKNLYDYALNYEYLENICKKSDIIPCTRKLAEYITKNQELYIKAKVECNPSLDNNFQRSCIALSAIQEIYPNNELLNLKCERIEDGNKSSRNHERPGFKGELTESHSFVSHSSGDASSSDSYKAIETSLPILAVLPIGFVLYKFTGLGSMARNLLRRGRINGMNSHDEFTNELLEDTYDDQAYPGITETYIGYQAT</sequence>
<proteinExistence type="predicted"/>
<evidence type="ECO:0000313" key="2">
    <source>
        <dbReference type="EMBL" id="SBT74367.1"/>
    </source>
</evidence>
<feature type="compositionally biased region" description="Low complexity" evidence="1">
    <location>
        <begin position="236"/>
        <end position="248"/>
    </location>
</feature>
<feature type="compositionally biased region" description="Basic and acidic residues" evidence="1">
    <location>
        <begin position="217"/>
        <end position="235"/>
    </location>
</feature>
<dbReference type="AlphaFoldDB" id="A0A1C3KKA6"/>
<dbReference type="Proteomes" id="UP000243200">
    <property type="component" value="Unassembled WGS sequence"/>
</dbReference>
<dbReference type="VEuPathDB" id="PlasmoDB:PocGH01_00088100"/>
<dbReference type="EMBL" id="FLRJ01000692">
    <property type="protein sequence ID" value="SBT74367.1"/>
    <property type="molecule type" value="Genomic_DNA"/>
</dbReference>
<evidence type="ECO:0000256" key="1">
    <source>
        <dbReference type="SAM" id="MobiDB-lite"/>
    </source>
</evidence>
<organism evidence="2 3">
    <name type="scientific">Plasmodium ovale</name>
    <name type="common">malaria parasite P. ovale</name>
    <dbReference type="NCBI Taxonomy" id="36330"/>
    <lineage>
        <taxon>Eukaryota</taxon>
        <taxon>Sar</taxon>
        <taxon>Alveolata</taxon>
        <taxon>Apicomplexa</taxon>
        <taxon>Aconoidasida</taxon>
        <taxon>Haemosporida</taxon>
        <taxon>Plasmodiidae</taxon>
        <taxon>Plasmodium</taxon>
        <taxon>Plasmodium (Plasmodium)</taxon>
    </lineage>
</organism>
<dbReference type="VEuPathDB" id="PlasmoDB:POWCR01_000210000"/>
<dbReference type="InterPro" id="IPR008780">
    <property type="entry name" value="Plasmodium_Vir"/>
</dbReference>